<proteinExistence type="predicted"/>
<dbReference type="Proteomes" id="UP000053372">
    <property type="component" value="Unassembled WGS sequence"/>
</dbReference>
<comment type="caution">
    <text evidence="1">The sequence shown here is derived from an EMBL/GenBank/DDBJ whole genome shotgun (WGS) entry which is preliminary data.</text>
</comment>
<name>A0A0V7ZP20_9CYAN</name>
<dbReference type="InterPro" id="IPR053842">
    <property type="entry name" value="NikA-like"/>
</dbReference>
<reference evidence="1 2" key="1">
    <citation type="journal article" date="2015" name="Genome Announc.">
        <title>Draft Genome of the Euendolithic (true boring) Cyanobacterium Mastigocoleus testarum strain BC008.</title>
        <authorList>
            <person name="Guida B.S."/>
            <person name="Garcia-Pichel F."/>
        </authorList>
    </citation>
    <scope>NUCLEOTIDE SEQUENCE [LARGE SCALE GENOMIC DNA]</scope>
    <source>
        <strain evidence="1 2">BC008</strain>
    </source>
</reference>
<organism evidence="1 2">
    <name type="scientific">Mastigocoleus testarum BC008</name>
    <dbReference type="NCBI Taxonomy" id="371196"/>
    <lineage>
        <taxon>Bacteria</taxon>
        <taxon>Bacillati</taxon>
        <taxon>Cyanobacteriota</taxon>
        <taxon>Cyanophyceae</taxon>
        <taxon>Nostocales</taxon>
        <taxon>Hapalosiphonaceae</taxon>
        <taxon>Mastigocoleus</taxon>
    </lineage>
</organism>
<accession>A0A0V7ZP20</accession>
<gene>
    <name evidence="1" type="ORF">BC008_24625</name>
</gene>
<evidence type="ECO:0000313" key="1">
    <source>
        <dbReference type="EMBL" id="KST66162.1"/>
    </source>
</evidence>
<dbReference type="InterPro" id="IPR010985">
    <property type="entry name" value="Ribbon_hlx_hlx"/>
</dbReference>
<evidence type="ECO:0000313" key="2">
    <source>
        <dbReference type="Proteomes" id="UP000053372"/>
    </source>
</evidence>
<dbReference type="SUPFAM" id="SSF47598">
    <property type="entry name" value="Ribbon-helix-helix"/>
    <property type="match status" value="1"/>
</dbReference>
<dbReference type="GO" id="GO:0006355">
    <property type="term" value="P:regulation of DNA-templated transcription"/>
    <property type="evidence" value="ECO:0007669"/>
    <property type="project" value="InterPro"/>
</dbReference>
<dbReference type="Gene3D" id="1.20.5.780">
    <property type="entry name" value="Single helix bin"/>
    <property type="match status" value="1"/>
</dbReference>
<keyword evidence="2" id="KW-1185">Reference proteome</keyword>
<dbReference type="Pfam" id="PF21983">
    <property type="entry name" value="NikA-like"/>
    <property type="match status" value="1"/>
</dbReference>
<dbReference type="EMBL" id="LMTZ01000099">
    <property type="protein sequence ID" value="KST66162.1"/>
    <property type="molecule type" value="Genomic_DNA"/>
</dbReference>
<protein>
    <submittedName>
        <fullName evidence="1">Uncharacterized protein</fullName>
    </submittedName>
</protein>
<dbReference type="AlphaFoldDB" id="A0A0V7ZP20"/>
<sequence>MFTQELIFISYELGINMKESRLSIRVSSEELEFIKKSAADAGMTLADYCLSAIRDKQGFKPEAYDNISLHQRIKVLEEKFEILSKQLG</sequence>